<dbReference type="AlphaFoldDB" id="A0A0X8H1R8"/>
<evidence type="ECO:0000313" key="10">
    <source>
        <dbReference type="Proteomes" id="UP000063781"/>
    </source>
</evidence>
<keyword evidence="5" id="KW-0479">Metal-binding</keyword>
<dbReference type="EC" id="3.4.11.9" evidence="4"/>
<dbReference type="SMART" id="SM01011">
    <property type="entry name" value="AMP_N"/>
    <property type="match status" value="1"/>
</dbReference>
<name>A0A0X8H1R8_9FIRM</name>
<evidence type="ECO:0000259" key="8">
    <source>
        <dbReference type="SMART" id="SM01011"/>
    </source>
</evidence>
<dbReference type="SUPFAM" id="SSF55920">
    <property type="entry name" value="Creatinase/aminopeptidase"/>
    <property type="match status" value="1"/>
</dbReference>
<protein>
    <recommendedName>
        <fullName evidence="4">Xaa-Pro aminopeptidase</fullName>
        <ecNumber evidence="4">3.4.11.9</ecNumber>
    </recommendedName>
</protein>
<comment type="cofactor">
    <cofactor evidence="2">
        <name>Mn(2+)</name>
        <dbReference type="ChEBI" id="CHEBI:29035"/>
    </cofactor>
</comment>
<evidence type="ECO:0000256" key="2">
    <source>
        <dbReference type="ARBA" id="ARBA00001936"/>
    </source>
</evidence>
<proteinExistence type="inferred from homology"/>
<evidence type="ECO:0000256" key="3">
    <source>
        <dbReference type="ARBA" id="ARBA00008766"/>
    </source>
</evidence>
<dbReference type="InterPro" id="IPR007865">
    <property type="entry name" value="Aminopep_P_N"/>
</dbReference>
<comment type="similarity">
    <text evidence="3">Belongs to the peptidase M24B family.</text>
</comment>
<dbReference type="PANTHER" id="PTHR43226">
    <property type="entry name" value="XAA-PRO AMINOPEPTIDASE 3"/>
    <property type="match status" value="1"/>
</dbReference>
<dbReference type="GO" id="GO:0005829">
    <property type="term" value="C:cytosol"/>
    <property type="evidence" value="ECO:0007669"/>
    <property type="project" value="TreeGrafter"/>
</dbReference>
<dbReference type="Pfam" id="PF00557">
    <property type="entry name" value="Peptidase_M24"/>
    <property type="match status" value="1"/>
</dbReference>
<dbReference type="Pfam" id="PF05195">
    <property type="entry name" value="AMP_N"/>
    <property type="match status" value="1"/>
</dbReference>
<dbReference type="SUPFAM" id="SSF53092">
    <property type="entry name" value="Creatinase/prolidase N-terminal domain"/>
    <property type="match status" value="1"/>
</dbReference>
<keyword evidence="6" id="KW-0378">Hydrolase</keyword>
<dbReference type="PANTHER" id="PTHR43226:SF4">
    <property type="entry name" value="XAA-PRO AMINOPEPTIDASE 3"/>
    <property type="match status" value="1"/>
</dbReference>
<evidence type="ECO:0000256" key="4">
    <source>
        <dbReference type="ARBA" id="ARBA00012574"/>
    </source>
</evidence>
<dbReference type="InterPro" id="IPR036005">
    <property type="entry name" value="Creatinase/aminopeptidase-like"/>
</dbReference>
<keyword evidence="9" id="KW-0645">Protease</keyword>
<dbReference type="KEGG" id="erl:AOC36_11255"/>
<gene>
    <name evidence="9" type="ORF">AOC36_11255</name>
</gene>
<dbReference type="InterPro" id="IPR052433">
    <property type="entry name" value="X-Pro_dipept-like"/>
</dbReference>
<accession>A0A0X8H1R8</accession>
<dbReference type="InterPro" id="IPR000994">
    <property type="entry name" value="Pept_M24"/>
</dbReference>
<sequence length="408" mass="46221">MNRETYIKIRKLIRDHLPKNTTTFVFSGLPIRKSADADYPFHANRNFVYATGIEEPGAVLVFDPKGDILFLRDVDESQEKWVGHYMRKEEAQDICGIKDVRYFEDFDKYLNKVLESNNRIGLDMDHNTYQEQVYGSAIGMADYVGIQRVTDVTEIFVRSRMVKFPEEVDAIKHAIKVTHESILAMLEEMKPDANENDMAARFHYEGAKQSGDQMFETIVASGMNGTVLHYIKNDEPLNDGELVLLDLGIRVNHYGADISQTYPINGTFTPRQRDIYNVVLECFEAVKAAARPGVSIIDLNELSKEKLAQGLKTLGLLERSEDIGRYYYHSVGHSLGLDTHDVWSDRAMPLEPGHVITDEPGLYIAEEGIGIRIETDLLITEDGCEDLAPFIIRDADGIEALLKEIHNT</sequence>
<dbReference type="Proteomes" id="UP000063781">
    <property type="component" value="Chromosome"/>
</dbReference>
<dbReference type="STRING" id="1514105.AOC36_11255"/>
<evidence type="ECO:0000256" key="5">
    <source>
        <dbReference type="ARBA" id="ARBA00022723"/>
    </source>
</evidence>
<keyword evidence="7" id="KW-0464">Manganese</keyword>
<evidence type="ECO:0000256" key="6">
    <source>
        <dbReference type="ARBA" id="ARBA00022801"/>
    </source>
</evidence>
<evidence type="ECO:0000313" key="9">
    <source>
        <dbReference type="EMBL" id="AMC94527.1"/>
    </source>
</evidence>
<feature type="domain" description="Aminopeptidase P N-terminal" evidence="8">
    <location>
        <begin position="1"/>
        <end position="131"/>
    </location>
</feature>
<evidence type="ECO:0000256" key="1">
    <source>
        <dbReference type="ARBA" id="ARBA00001424"/>
    </source>
</evidence>
<reference evidence="9 10" key="1">
    <citation type="submission" date="2015-10" db="EMBL/GenBank/DDBJ databases">
        <title>Erysipelothrix larvae sp. LV19 isolated from the larval gut of the rhinoceros beetle, Trypoxylus dichotomus.</title>
        <authorList>
            <person name="Lim S."/>
            <person name="Kim B.-C."/>
        </authorList>
    </citation>
    <scope>NUCLEOTIDE SEQUENCE [LARGE SCALE GENOMIC DNA]</scope>
    <source>
        <strain evidence="9 10">LV19</strain>
    </source>
</reference>
<dbReference type="InterPro" id="IPR029149">
    <property type="entry name" value="Creatin/AminoP/Spt16_N"/>
</dbReference>
<dbReference type="Gene3D" id="3.40.350.10">
    <property type="entry name" value="Creatinase/prolidase N-terminal domain"/>
    <property type="match status" value="1"/>
</dbReference>
<keyword evidence="10" id="KW-1185">Reference proteome</keyword>
<organism evidence="9 10">
    <name type="scientific">Erysipelothrix larvae</name>
    <dbReference type="NCBI Taxonomy" id="1514105"/>
    <lineage>
        <taxon>Bacteria</taxon>
        <taxon>Bacillati</taxon>
        <taxon>Bacillota</taxon>
        <taxon>Erysipelotrichia</taxon>
        <taxon>Erysipelotrichales</taxon>
        <taxon>Erysipelotrichaceae</taxon>
        <taxon>Erysipelothrix</taxon>
    </lineage>
</organism>
<dbReference type="GO" id="GO:0006508">
    <property type="term" value="P:proteolysis"/>
    <property type="evidence" value="ECO:0007669"/>
    <property type="project" value="TreeGrafter"/>
</dbReference>
<dbReference type="EMBL" id="CP013213">
    <property type="protein sequence ID" value="AMC94527.1"/>
    <property type="molecule type" value="Genomic_DNA"/>
</dbReference>
<dbReference type="Gene3D" id="3.90.230.10">
    <property type="entry name" value="Creatinase/methionine aminopeptidase superfamily"/>
    <property type="match status" value="1"/>
</dbReference>
<dbReference type="GO" id="GO:0070006">
    <property type="term" value="F:metalloaminopeptidase activity"/>
    <property type="evidence" value="ECO:0007669"/>
    <property type="project" value="InterPro"/>
</dbReference>
<comment type="catalytic activity">
    <reaction evidence="1">
        <text>Release of any N-terminal amino acid, including proline, that is linked to proline, even from a dipeptide or tripeptide.</text>
        <dbReference type="EC" id="3.4.11.9"/>
    </reaction>
</comment>
<keyword evidence="9" id="KW-0031">Aminopeptidase</keyword>
<dbReference type="GO" id="GO:0030145">
    <property type="term" value="F:manganese ion binding"/>
    <property type="evidence" value="ECO:0007669"/>
    <property type="project" value="InterPro"/>
</dbReference>
<evidence type="ECO:0000256" key="7">
    <source>
        <dbReference type="ARBA" id="ARBA00023211"/>
    </source>
</evidence>
<dbReference type="OrthoDB" id="9806388at2"/>
<dbReference type="RefSeq" id="WP_067634367.1">
    <property type="nucleotide sequence ID" value="NZ_CP013213.1"/>
</dbReference>